<dbReference type="Proteomes" id="UP001057402">
    <property type="component" value="Chromosome 12"/>
</dbReference>
<protein>
    <submittedName>
        <fullName evidence="1">Uncharacterized protein</fullName>
    </submittedName>
</protein>
<keyword evidence="2" id="KW-1185">Reference proteome</keyword>
<reference evidence="2" key="1">
    <citation type="journal article" date="2023" name="Front. Plant Sci.">
        <title>Chromosomal-level genome assembly of Melastoma candidum provides insights into trichome evolution.</title>
        <authorList>
            <person name="Zhong Y."/>
            <person name="Wu W."/>
            <person name="Sun C."/>
            <person name="Zou P."/>
            <person name="Liu Y."/>
            <person name="Dai S."/>
            <person name="Zhou R."/>
        </authorList>
    </citation>
    <scope>NUCLEOTIDE SEQUENCE [LARGE SCALE GENOMIC DNA]</scope>
</reference>
<organism evidence="1 2">
    <name type="scientific">Melastoma candidum</name>
    <dbReference type="NCBI Taxonomy" id="119954"/>
    <lineage>
        <taxon>Eukaryota</taxon>
        <taxon>Viridiplantae</taxon>
        <taxon>Streptophyta</taxon>
        <taxon>Embryophyta</taxon>
        <taxon>Tracheophyta</taxon>
        <taxon>Spermatophyta</taxon>
        <taxon>Magnoliopsida</taxon>
        <taxon>eudicotyledons</taxon>
        <taxon>Gunneridae</taxon>
        <taxon>Pentapetalae</taxon>
        <taxon>rosids</taxon>
        <taxon>malvids</taxon>
        <taxon>Myrtales</taxon>
        <taxon>Melastomataceae</taxon>
        <taxon>Melastomatoideae</taxon>
        <taxon>Melastomateae</taxon>
        <taxon>Melastoma</taxon>
    </lineage>
</organism>
<dbReference type="EMBL" id="CM042891">
    <property type="protein sequence ID" value="KAI4304856.1"/>
    <property type="molecule type" value="Genomic_DNA"/>
</dbReference>
<accession>A0ACB9L4W2</accession>
<name>A0ACB9L4W2_9MYRT</name>
<sequence>MLIVSACRGVSPVCLPACPFGFDFVFGGLFRCFPIWEVVFLSSRLTIAEISSWVFYALWEFSVFCWFFFSFLFVWDVNNEGGLRCFDALTVILSRRIVIVRLILMWGFAVGFSVF</sequence>
<evidence type="ECO:0000313" key="2">
    <source>
        <dbReference type="Proteomes" id="UP001057402"/>
    </source>
</evidence>
<comment type="caution">
    <text evidence="1">The sequence shown here is derived from an EMBL/GenBank/DDBJ whole genome shotgun (WGS) entry which is preliminary data.</text>
</comment>
<evidence type="ECO:0000313" key="1">
    <source>
        <dbReference type="EMBL" id="KAI4304856.1"/>
    </source>
</evidence>
<proteinExistence type="predicted"/>
<gene>
    <name evidence="1" type="ORF">MLD38_040317</name>
</gene>